<accession>A0A4Y6PTM8</accession>
<feature type="compositionally biased region" description="Basic and acidic residues" evidence="1">
    <location>
        <begin position="134"/>
        <end position="158"/>
    </location>
</feature>
<dbReference type="Gene3D" id="3.30.1370.110">
    <property type="match status" value="1"/>
</dbReference>
<gene>
    <name evidence="3" type="ORF">FIV42_12835</name>
</gene>
<feature type="compositionally biased region" description="Basic and acidic residues" evidence="1">
    <location>
        <begin position="70"/>
        <end position="87"/>
    </location>
</feature>
<evidence type="ECO:0000256" key="1">
    <source>
        <dbReference type="SAM" id="MobiDB-lite"/>
    </source>
</evidence>
<dbReference type="InterPro" id="IPR036063">
    <property type="entry name" value="Smr_dom_sf"/>
</dbReference>
<reference evidence="3 4" key="1">
    <citation type="submission" date="2019-06" db="EMBL/GenBank/DDBJ databases">
        <title>Persicimonas caeni gen. nov., sp. nov., a predatory bacterium isolated from solar saltern.</title>
        <authorList>
            <person name="Wang S."/>
        </authorList>
    </citation>
    <scope>NUCLEOTIDE SEQUENCE [LARGE SCALE GENOMIC DNA]</scope>
    <source>
        <strain evidence="3 4">YN101</strain>
    </source>
</reference>
<evidence type="ECO:0000259" key="2">
    <source>
        <dbReference type="PROSITE" id="PS50828"/>
    </source>
</evidence>
<dbReference type="SMART" id="SM00463">
    <property type="entry name" value="SMR"/>
    <property type="match status" value="1"/>
</dbReference>
<dbReference type="AlphaFoldDB" id="A0A4Y6PTM8"/>
<evidence type="ECO:0000313" key="3">
    <source>
        <dbReference type="EMBL" id="QDG51600.1"/>
    </source>
</evidence>
<dbReference type="EMBL" id="CP041186">
    <property type="protein sequence ID" value="QDG51600.1"/>
    <property type="molecule type" value="Genomic_DNA"/>
</dbReference>
<sequence length="325" mass="36203">MSDKKKKEKSPFAGALADKLKGLDIEPAERDEAVEDNASRSSESTTSSKRQPSGRDSNPRPELDAPSASELDKGELSDEELFAKAVEELAPEDVYRGKFHGQGPEFPEENRPGTPEGRTSAAPGVSQENEGDSPEDRAAADEEARQDLDMLREMRQFEKAVGPVDKLVRNDKYRRKSSPDPKKDAERALSYRSESPDMITPALPKSGDGLNNVGPLDAAQKEMLDRYKKRSRRHDVPEINFRGDSVEDALRQLELFAHQHWKGGARFVRIIHGRGLQSDGDPVLKPAILRWLEGPGFRYVRGYVPEVNSAGDYGSLIVELERRDP</sequence>
<keyword evidence="4" id="KW-1185">Reference proteome</keyword>
<dbReference type="OrthoDB" id="9808881at2"/>
<feature type="compositionally biased region" description="Low complexity" evidence="1">
    <location>
        <begin position="39"/>
        <end position="48"/>
    </location>
</feature>
<name>A0A4Y6PTM8_PERCE</name>
<dbReference type="PROSITE" id="PS50828">
    <property type="entry name" value="SMR"/>
    <property type="match status" value="1"/>
</dbReference>
<protein>
    <recommendedName>
        <fullName evidence="2">Smr domain-containing protein</fullName>
    </recommendedName>
</protein>
<dbReference type="SUPFAM" id="SSF160443">
    <property type="entry name" value="SMR domain-like"/>
    <property type="match status" value="1"/>
</dbReference>
<proteinExistence type="predicted"/>
<feature type="region of interest" description="Disordered" evidence="1">
    <location>
        <begin position="1"/>
        <end position="212"/>
    </location>
</feature>
<dbReference type="Proteomes" id="UP000315995">
    <property type="component" value="Chromosome"/>
</dbReference>
<evidence type="ECO:0000313" key="4">
    <source>
        <dbReference type="Proteomes" id="UP000315995"/>
    </source>
</evidence>
<accession>A0A5B8Y5A8</accession>
<dbReference type="InterPro" id="IPR002625">
    <property type="entry name" value="Smr_dom"/>
</dbReference>
<dbReference type="PANTHER" id="PTHR35562:SF2">
    <property type="entry name" value="DNA ENDONUCLEASE SMRA-RELATED"/>
    <property type="match status" value="1"/>
</dbReference>
<dbReference type="PANTHER" id="PTHR35562">
    <property type="entry name" value="DNA ENDONUCLEASE SMRA-RELATED"/>
    <property type="match status" value="1"/>
</dbReference>
<organism evidence="3 4">
    <name type="scientific">Persicimonas caeni</name>
    <dbReference type="NCBI Taxonomy" id="2292766"/>
    <lineage>
        <taxon>Bacteria</taxon>
        <taxon>Deltaproteobacteria</taxon>
        <taxon>Bradymonadales</taxon>
        <taxon>Bradymonadaceae</taxon>
        <taxon>Persicimonas</taxon>
    </lineage>
</organism>
<feature type="domain" description="Smr" evidence="2">
    <location>
        <begin position="239"/>
        <end position="321"/>
    </location>
</feature>
<dbReference type="Pfam" id="PF01713">
    <property type="entry name" value="Smr"/>
    <property type="match status" value="1"/>
</dbReference>
<feature type="compositionally biased region" description="Basic and acidic residues" evidence="1">
    <location>
        <begin position="166"/>
        <end position="189"/>
    </location>
</feature>
<feature type="compositionally biased region" description="Basic and acidic residues" evidence="1">
    <location>
        <begin position="18"/>
        <end position="31"/>
    </location>
</feature>
<dbReference type="RefSeq" id="WP_141198080.1">
    <property type="nucleotide sequence ID" value="NZ_CP041186.1"/>
</dbReference>